<dbReference type="InterPro" id="IPR011024">
    <property type="entry name" value="G_crystallin-like"/>
</dbReference>
<dbReference type="InterPro" id="IPR041305">
    <property type="entry name" value="IL4_i_Ig"/>
</dbReference>
<feature type="signal peptide" evidence="1">
    <location>
        <begin position="1"/>
        <end position="19"/>
    </location>
</feature>
<keyword evidence="1" id="KW-0732">Signal</keyword>
<dbReference type="Pfam" id="PF18258">
    <property type="entry name" value="IL4_i_Ig"/>
    <property type="match status" value="1"/>
</dbReference>
<dbReference type="AlphaFoldDB" id="C1LF10"/>
<feature type="domain" description="Interleukin-4 inducing immunoglobulin-binding" evidence="2">
    <location>
        <begin position="52"/>
        <end position="139"/>
    </location>
</feature>
<reference evidence="3" key="1">
    <citation type="journal article" date="2009" name="Nature">
        <title>The Schistosoma japonicum genome reveals features of host-parasite interplay.</title>
        <authorList>
            <person name="Liu F."/>
            <person name="Zhou Y."/>
            <person name="Wang Z.Q."/>
            <person name="Lu G."/>
            <person name="Zheng H."/>
            <person name="Brindley P.J."/>
            <person name="McManus D.P."/>
            <person name="Blair D."/>
            <person name="Zhang Q.H."/>
            <person name="Zhong Y."/>
            <person name="Wang S."/>
            <person name="Han Z.G."/>
            <person name="Chen Z."/>
        </authorList>
    </citation>
    <scope>NUCLEOTIDE SEQUENCE</scope>
    <source>
        <strain evidence="3">Anhui</strain>
    </source>
</reference>
<accession>C1LF10</accession>
<dbReference type="SUPFAM" id="SSF49695">
    <property type="entry name" value="gamma-Crystallin-like"/>
    <property type="match status" value="1"/>
</dbReference>
<sequence length="200" mass="23332">MSTVLVFFVILFPYSTIWSLEMSTNEIELNITSTEPQMQTKLLQGYTPPVECLRLFSRYNFHDYWSDMCDSNRLPSPFIMSYTREVCSHSVNEYSNRKYWIVYSYSNFRGRYILVPPGRCITSIRRYGIHRVGSIMKCILSSNNNVLYCNIPQHAFDAQNRISQNAVTGLQQSFSDTNSHSEYNLRDLGGNSANFWDFSR</sequence>
<evidence type="ECO:0000256" key="1">
    <source>
        <dbReference type="SAM" id="SignalP"/>
    </source>
</evidence>
<reference evidence="3" key="2">
    <citation type="submission" date="2009-03" db="EMBL/GenBank/DDBJ databases">
        <authorList>
            <person name="Gang L."/>
        </authorList>
    </citation>
    <scope>NUCLEOTIDE SEQUENCE</scope>
    <source>
        <strain evidence="3">Anhui</strain>
    </source>
</reference>
<evidence type="ECO:0000259" key="2">
    <source>
        <dbReference type="Pfam" id="PF18258"/>
    </source>
</evidence>
<name>C1LF10_SCHJA</name>
<evidence type="ECO:0000313" key="3">
    <source>
        <dbReference type="EMBL" id="CAX73288.1"/>
    </source>
</evidence>
<dbReference type="Gene3D" id="2.60.20.10">
    <property type="entry name" value="Crystallins"/>
    <property type="match status" value="1"/>
</dbReference>
<organism evidence="3">
    <name type="scientific">Schistosoma japonicum</name>
    <name type="common">Blood fluke</name>
    <dbReference type="NCBI Taxonomy" id="6182"/>
    <lineage>
        <taxon>Eukaryota</taxon>
        <taxon>Metazoa</taxon>
        <taxon>Spiralia</taxon>
        <taxon>Lophotrochozoa</taxon>
        <taxon>Platyhelminthes</taxon>
        <taxon>Trematoda</taxon>
        <taxon>Digenea</taxon>
        <taxon>Strigeidida</taxon>
        <taxon>Schistosomatoidea</taxon>
        <taxon>Schistosomatidae</taxon>
        <taxon>Schistosoma</taxon>
    </lineage>
</organism>
<proteinExistence type="evidence at transcript level"/>
<protein>
    <submittedName>
        <fullName evidence="3">Gamma-crystallin related domain-containing protein</fullName>
    </submittedName>
</protein>
<dbReference type="EMBL" id="FN317557">
    <property type="protein sequence ID" value="CAX73288.1"/>
    <property type="molecule type" value="mRNA"/>
</dbReference>
<feature type="chain" id="PRO_5002911609" evidence="1">
    <location>
        <begin position="20"/>
        <end position="200"/>
    </location>
</feature>